<gene>
    <name evidence="2" type="ORF">GCM10010430_01830</name>
</gene>
<keyword evidence="3" id="KW-1185">Reference proteome</keyword>
<dbReference type="Proteomes" id="UP001500305">
    <property type="component" value="Unassembled WGS sequence"/>
</dbReference>
<reference evidence="2 3" key="1">
    <citation type="journal article" date="2019" name="Int. J. Syst. Evol. Microbiol.">
        <title>The Global Catalogue of Microorganisms (GCM) 10K type strain sequencing project: providing services to taxonomists for standard genome sequencing and annotation.</title>
        <authorList>
            <consortium name="The Broad Institute Genomics Platform"/>
            <consortium name="The Broad Institute Genome Sequencing Center for Infectious Disease"/>
            <person name="Wu L."/>
            <person name="Ma J."/>
        </authorList>
    </citation>
    <scope>NUCLEOTIDE SEQUENCE [LARGE SCALE GENOMIC DNA]</scope>
    <source>
        <strain evidence="2 3">JCM 7356</strain>
    </source>
</reference>
<dbReference type="EMBL" id="BAAATR010000001">
    <property type="protein sequence ID" value="GAA2226468.1"/>
    <property type="molecule type" value="Genomic_DNA"/>
</dbReference>
<feature type="region of interest" description="Disordered" evidence="1">
    <location>
        <begin position="1"/>
        <end position="20"/>
    </location>
</feature>
<evidence type="ECO:0000313" key="2">
    <source>
        <dbReference type="EMBL" id="GAA2226468.1"/>
    </source>
</evidence>
<name>A0ABN3DB86_9ACTN</name>
<sequence length="104" mass="11096">MPTTTGPPCNGSVPVAREATGTEPVVRRTLPGLGQCQVASLVVWWAPGESPGPFRPVHPSACRLANRIDHLGQLGLLGLLLGFALRARPFPPNAETVLRVKLRE</sequence>
<evidence type="ECO:0000256" key="1">
    <source>
        <dbReference type="SAM" id="MobiDB-lite"/>
    </source>
</evidence>
<organism evidence="2 3">
    <name type="scientific">Kitasatospora cystarginea</name>
    <dbReference type="NCBI Taxonomy" id="58350"/>
    <lineage>
        <taxon>Bacteria</taxon>
        <taxon>Bacillati</taxon>
        <taxon>Actinomycetota</taxon>
        <taxon>Actinomycetes</taxon>
        <taxon>Kitasatosporales</taxon>
        <taxon>Streptomycetaceae</taxon>
        <taxon>Kitasatospora</taxon>
    </lineage>
</organism>
<proteinExistence type="predicted"/>
<accession>A0ABN3DB86</accession>
<protein>
    <submittedName>
        <fullName evidence="2">Uncharacterized protein</fullName>
    </submittedName>
</protein>
<evidence type="ECO:0000313" key="3">
    <source>
        <dbReference type="Proteomes" id="UP001500305"/>
    </source>
</evidence>
<comment type="caution">
    <text evidence="2">The sequence shown here is derived from an EMBL/GenBank/DDBJ whole genome shotgun (WGS) entry which is preliminary data.</text>
</comment>